<dbReference type="GO" id="GO:0005524">
    <property type="term" value="F:ATP binding"/>
    <property type="evidence" value="ECO:0007669"/>
    <property type="project" value="UniProtKB-KW"/>
</dbReference>
<organism evidence="5 6">
    <name type="scientific">Piptocephalis cylindrospora</name>
    <dbReference type="NCBI Taxonomy" id="1907219"/>
    <lineage>
        <taxon>Eukaryota</taxon>
        <taxon>Fungi</taxon>
        <taxon>Fungi incertae sedis</taxon>
        <taxon>Zoopagomycota</taxon>
        <taxon>Zoopagomycotina</taxon>
        <taxon>Zoopagomycetes</taxon>
        <taxon>Zoopagales</taxon>
        <taxon>Piptocephalidaceae</taxon>
        <taxon>Piptocephalis</taxon>
    </lineage>
</organism>
<dbReference type="InterPro" id="IPR000719">
    <property type="entry name" value="Prot_kinase_dom"/>
</dbReference>
<evidence type="ECO:0000313" key="5">
    <source>
        <dbReference type="EMBL" id="RKP14380.1"/>
    </source>
</evidence>
<sequence length="246" mass="27625">MQASTDDPACRPYIVEFLGCYLDPSPQSLWIVMEYMDAGSLADVLMLGEEEEDGEKVRGDAIFLGESEMAYVALSISKALEALHTGRRVHRDVKSDNILLNSRGQVKLADFVHCSQLTETKPTRNAVVGTPYWMAPEVVKGEWYGPKVDIWSLGVVIYEMMHGQPPYIDYPPLKALYLLATGGMPDEEIKEDKDAEQNERLSTDLISFLKDCTRYKAEERPSASTLLEHPLLKKSCGARGMRSFLR</sequence>
<keyword evidence="5" id="KW-0418">Kinase</keyword>
<dbReference type="PANTHER" id="PTHR45832">
    <property type="entry name" value="SERINE/THREONINE-PROTEIN KINASE SAMKA-RELATED-RELATED"/>
    <property type="match status" value="1"/>
</dbReference>
<dbReference type="Proteomes" id="UP000267251">
    <property type="component" value="Unassembled WGS sequence"/>
</dbReference>
<proteinExistence type="inferred from homology"/>
<dbReference type="AlphaFoldDB" id="A0A4P9Y8S2"/>
<evidence type="ECO:0000256" key="3">
    <source>
        <dbReference type="ARBA" id="ARBA00022840"/>
    </source>
</evidence>
<gene>
    <name evidence="5" type="ORF">BJ684DRAFT_8677</name>
</gene>
<reference evidence="6" key="1">
    <citation type="journal article" date="2018" name="Nat. Microbiol.">
        <title>Leveraging single-cell genomics to expand the fungal tree of life.</title>
        <authorList>
            <person name="Ahrendt S.R."/>
            <person name="Quandt C.A."/>
            <person name="Ciobanu D."/>
            <person name="Clum A."/>
            <person name="Salamov A."/>
            <person name="Andreopoulos B."/>
            <person name="Cheng J.F."/>
            <person name="Woyke T."/>
            <person name="Pelin A."/>
            <person name="Henrissat B."/>
            <person name="Reynolds N.K."/>
            <person name="Benny G.L."/>
            <person name="Smith M.E."/>
            <person name="James T.Y."/>
            <person name="Grigoriev I.V."/>
        </authorList>
    </citation>
    <scope>NUCLEOTIDE SEQUENCE [LARGE SCALE GENOMIC DNA]</scope>
</reference>
<evidence type="ECO:0000256" key="2">
    <source>
        <dbReference type="ARBA" id="ARBA00022741"/>
    </source>
</evidence>
<dbReference type="EMBL" id="KZ987843">
    <property type="protein sequence ID" value="RKP14380.1"/>
    <property type="molecule type" value="Genomic_DNA"/>
</dbReference>
<keyword evidence="3" id="KW-0067">ATP-binding</keyword>
<dbReference type="SMART" id="SM00220">
    <property type="entry name" value="S_TKc"/>
    <property type="match status" value="1"/>
</dbReference>
<dbReference type="SUPFAM" id="SSF56112">
    <property type="entry name" value="Protein kinase-like (PK-like)"/>
    <property type="match status" value="1"/>
</dbReference>
<keyword evidence="6" id="KW-1185">Reference proteome</keyword>
<evidence type="ECO:0000256" key="1">
    <source>
        <dbReference type="ARBA" id="ARBA00008874"/>
    </source>
</evidence>
<dbReference type="OrthoDB" id="248923at2759"/>
<dbReference type="PANTHER" id="PTHR45832:SF22">
    <property type="entry name" value="SERINE_THREONINE-PROTEIN KINASE SAMKA-RELATED"/>
    <property type="match status" value="1"/>
</dbReference>
<comment type="similarity">
    <text evidence="1">Belongs to the protein kinase superfamily. STE Ser/Thr protein kinase family. STE20 subfamily.</text>
</comment>
<dbReference type="InterPro" id="IPR011009">
    <property type="entry name" value="Kinase-like_dom_sf"/>
</dbReference>
<feature type="non-terminal residue" evidence="5">
    <location>
        <position position="246"/>
    </location>
</feature>
<dbReference type="PIRSF" id="PIRSF000654">
    <property type="entry name" value="Integrin-linked_kinase"/>
    <property type="match status" value="1"/>
</dbReference>
<dbReference type="PROSITE" id="PS50011">
    <property type="entry name" value="PROTEIN_KINASE_DOM"/>
    <property type="match status" value="1"/>
</dbReference>
<keyword evidence="2" id="KW-0547">Nucleotide-binding</keyword>
<dbReference type="GO" id="GO:0004672">
    <property type="term" value="F:protein kinase activity"/>
    <property type="evidence" value="ECO:0007669"/>
    <property type="project" value="InterPro"/>
</dbReference>
<dbReference type="InterPro" id="IPR051931">
    <property type="entry name" value="PAK3-like"/>
</dbReference>
<dbReference type="Gene3D" id="1.10.510.10">
    <property type="entry name" value="Transferase(Phosphotransferase) domain 1"/>
    <property type="match status" value="1"/>
</dbReference>
<keyword evidence="5" id="KW-0808">Transferase</keyword>
<name>A0A4P9Y8S2_9FUNG</name>
<evidence type="ECO:0000313" key="6">
    <source>
        <dbReference type="Proteomes" id="UP000267251"/>
    </source>
</evidence>
<dbReference type="Pfam" id="PF00069">
    <property type="entry name" value="Pkinase"/>
    <property type="match status" value="1"/>
</dbReference>
<evidence type="ECO:0000259" key="4">
    <source>
        <dbReference type="PROSITE" id="PS50011"/>
    </source>
</evidence>
<protein>
    <submittedName>
        <fullName evidence="5">Kinase-like domain-containing protein</fullName>
    </submittedName>
</protein>
<accession>A0A4P9Y8S2</accession>
<feature type="domain" description="Protein kinase" evidence="4">
    <location>
        <begin position="1"/>
        <end position="232"/>
    </location>
</feature>